<keyword evidence="1" id="KW-0472">Membrane</keyword>
<evidence type="ECO:0000256" key="1">
    <source>
        <dbReference type="SAM" id="Phobius"/>
    </source>
</evidence>
<keyword evidence="1" id="KW-1133">Transmembrane helix</keyword>
<name>V6M0S9_9EUKA</name>
<gene>
    <name evidence="2" type="ORF">SS50377_13249</name>
</gene>
<keyword evidence="1 2" id="KW-0812">Transmembrane</keyword>
<feature type="transmembrane region" description="Helical" evidence="1">
    <location>
        <begin position="19"/>
        <end position="40"/>
    </location>
</feature>
<dbReference type="AlphaFoldDB" id="V6M0S9"/>
<dbReference type="EMBL" id="KI546067">
    <property type="protein sequence ID" value="EST46734.1"/>
    <property type="molecule type" value="Genomic_DNA"/>
</dbReference>
<protein>
    <submittedName>
        <fullName evidence="2">Transmembrane domain-containing protein</fullName>
    </submittedName>
</protein>
<reference evidence="2" key="1">
    <citation type="journal article" date="2014" name="PLoS Genet.">
        <title>The Genome of Spironucleus salmonicida Highlights a Fish Pathogen Adapted to Fluctuating Environments.</title>
        <authorList>
            <person name="Xu F."/>
            <person name="Jerlstrom-Hultqvist J."/>
            <person name="Einarsson E."/>
            <person name="Astvaldsson A."/>
            <person name="Svard S.G."/>
            <person name="Andersson J.O."/>
        </authorList>
    </citation>
    <scope>NUCLEOTIDE SEQUENCE</scope>
</reference>
<accession>V6M0S9</accession>
<organism evidence="2">
    <name type="scientific">Spironucleus salmonicida</name>
    <dbReference type="NCBI Taxonomy" id="348837"/>
    <lineage>
        <taxon>Eukaryota</taxon>
        <taxon>Metamonada</taxon>
        <taxon>Diplomonadida</taxon>
        <taxon>Hexamitidae</taxon>
        <taxon>Hexamitinae</taxon>
        <taxon>Spironucleus</taxon>
    </lineage>
</organism>
<proteinExistence type="predicted"/>
<sequence>MDVVSAGKVKQVMNYVKNIAIPILIDFLLNFTLIGCKLSLSDPCKRPSASSQLAITCLANQCYFVIYCHKNVTRTMYKNAVKKQHKFSKNTQFSSEPPNNVPVQKNNIFNTYTINSDNPVPNYNAQAYYYSIQEVKVANAVKQVPPHIPINAIGINVKILLVNLLLMKTSTGMRIKLNKLNISVILTIE</sequence>
<evidence type="ECO:0000313" key="2">
    <source>
        <dbReference type="EMBL" id="EST46734.1"/>
    </source>
</evidence>